<gene>
    <name evidence="1" type="ORF">BHD05_15415</name>
</gene>
<name>A0A7L5ASC1_9MICO</name>
<dbReference type="EMBL" id="CP017146">
    <property type="protein sequence ID" value="QHO71259.1"/>
    <property type="molecule type" value="Genomic_DNA"/>
</dbReference>
<evidence type="ECO:0000313" key="2">
    <source>
        <dbReference type="Proteomes" id="UP000464507"/>
    </source>
</evidence>
<dbReference type="KEGG" id="mant:BHD05_15415"/>
<evidence type="ECO:0008006" key="3">
    <source>
        <dbReference type="Google" id="ProtNLM"/>
    </source>
</evidence>
<dbReference type="AlphaFoldDB" id="A0A7L5ASC1"/>
<accession>A0A7L5ASC1</accession>
<dbReference type="Proteomes" id="UP000464507">
    <property type="component" value="Chromosome"/>
</dbReference>
<keyword evidence="2" id="KW-1185">Reference proteome</keyword>
<organism evidence="1 2">
    <name type="scientific">Marisediminicola antarctica</name>
    <dbReference type="NCBI Taxonomy" id="674079"/>
    <lineage>
        <taxon>Bacteria</taxon>
        <taxon>Bacillati</taxon>
        <taxon>Actinomycetota</taxon>
        <taxon>Actinomycetes</taxon>
        <taxon>Micrococcales</taxon>
        <taxon>Microbacteriaceae</taxon>
        <taxon>Marisediminicola</taxon>
    </lineage>
</organism>
<dbReference type="Gene3D" id="3.40.50.2000">
    <property type="entry name" value="Glycogen Phosphorylase B"/>
    <property type="match status" value="1"/>
</dbReference>
<proteinExistence type="predicted"/>
<protein>
    <recommendedName>
        <fullName evidence="3">Glycosyltransferase</fullName>
    </recommendedName>
</protein>
<evidence type="ECO:0000313" key="1">
    <source>
        <dbReference type="EMBL" id="QHO71259.1"/>
    </source>
</evidence>
<sequence length="372" mass="41169">MLILSFSPIRGDARVLKQVRHFSTTYSVTTCGFGPAPDGVAAHIQIPDDVGPLVPYGRYITLRMYNRAYWRIGAVDFARGQLARGAFDAVLANDVETVPVALGLAPPHGVHADLHEYSPRLHEENPAWKRRIKPFYDWLCRRYVARARSWTTVGGGLAREYESEFGFVPEIVTNAAPFAQLEPRAVGDRVRLVHSGACLRNRVLMTLIEAVELADTDVDLDLYLTPNDPGYLAELRDYAARVSGVTVREPVPYETLIDTLNDYDLGVHVLPPTNFNNEWALPNKLFDYVQARLGVIVGPSAEMAAYVSEHRLGYVTTDFSAKALATVLRTLSRSEVLTAKSSAHAAAHDLSAESQVRIWGLAIDALWKTGPK</sequence>
<reference evidence="1 2" key="1">
    <citation type="submission" date="2016-09" db="EMBL/GenBank/DDBJ databases">
        <title>Complete genome sequence of microbes from the polar regions.</title>
        <authorList>
            <person name="Liao L."/>
            <person name="Chen B."/>
        </authorList>
    </citation>
    <scope>NUCLEOTIDE SEQUENCE [LARGE SCALE GENOMIC DNA]</scope>
    <source>
        <strain evidence="1 2">ZS314</strain>
    </source>
</reference>
<dbReference type="SUPFAM" id="SSF53756">
    <property type="entry name" value="UDP-Glycosyltransferase/glycogen phosphorylase"/>
    <property type="match status" value="1"/>
</dbReference>